<dbReference type="RefSeq" id="WP_210758651.1">
    <property type="nucleotide sequence ID" value="NZ_CP060139.1"/>
</dbReference>
<dbReference type="PANTHER" id="PTHR36919">
    <property type="entry name" value="BLR1215 PROTEIN"/>
    <property type="match status" value="1"/>
</dbReference>
<evidence type="ECO:0000313" key="4">
    <source>
        <dbReference type="Proteomes" id="UP000516305"/>
    </source>
</evidence>
<name>A0A7H0VEG9_9FLAO</name>
<reference evidence="3 4" key="1">
    <citation type="submission" date="2020-08" db="EMBL/GenBank/DDBJ databases">
        <title>Croceimicrobium hydrocarbonivorans gen. nov., sp. nov., a novel marine bacterium isolated from a bacterial consortium that degrades polyethylene terephthalate.</title>
        <authorList>
            <person name="Liu R."/>
        </authorList>
    </citation>
    <scope>NUCLEOTIDE SEQUENCE [LARGE SCALE GENOMIC DNA]</scope>
    <source>
        <strain evidence="3 4">A20-9</strain>
    </source>
</reference>
<protein>
    <submittedName>
        <fullName evidence="3">DUF2147 domain-containing protein</fullName>
    </submittedName>
</protein>
<proteinExistence type="predicted"/>
<sequence>MRNLMYSLLVSIFSIGLASAQEDGDRLIGVWQPSAGNAYVKIEKIGNKYYGRIVWLKEPNDEEGKPKTDVNNPDESLRSTPLKGYRMLKDFVWDAEEKIWKDGTIYDPKNGTTYSCKIELTEENKIEVRGFVGTAVFGRTDVWTRLVKKK</sequence>
<feature type="chain" id="PRO_5028885069" evidence="1">
    <location>
        <begin position="21"/>
        <end position="150"/>
    </location>
</feature>
<dbReference type="InterPro" id="IPR019223">
    <property type="entry name" value="DUF2147"/>
</dbReference>
<evidence type="ECO:0000259" key="2">
    <source>
        <dbReference type="Pfam" id="PF09917"/>
    </source>
</evidence>
<dbReference type="PANTHER" id="PTHR36919:SF2">
    <property type="entry name" value="BLL6627 PROTEIN"/>
    <property type="match status" value="1"/>
</dbReference>
<gene>
    <name evidence="3" type="ORF">H4K34_17365</name>
</gene>
<keyword evidence="1" id="KW-0732">Signal</keyword>
<dbReference type="EMBL" id="CP060139">
    <property type="protein sequence ID" value="QNR24117.1"/>
    <property type="molecule type" value="Genomic_DNA"/>
</dbReference>
<feature type="domain" description="DUF2147" evidence="2">
    <location>
        <begin position="29"/>
        <end position="145"/>
    </location>
</feature>
<evidence type="ECO:0000256" key="1">
    <source>
        <dbReference type="SAM" id="SignalP"/>
    </source>
</evidence>
<dbReference type="Proteomes" id="UP000516305">
    <property type="component" value="Chromosome"/>
</dbReference>
<accession>A0A7H0VEG9</accession>
<keyword evidence="4" id="KW-1185">Reference proteome</keyword>
<feature type="signal peptide" evidence="1">
    <location>
        <begin position="1"/>
        <end position="20"/>
    </location>
</feature>
<organism evidence="3 4">
    <name type="scientific">Croceimicrobium hydrocarbonivorans</name>
    <dbReference type="NCBI Taxonomy" id="2761580"/>
    <lineage>
        <taxon>Bacteria</taxon>
        <taxon>Pseudomonadati</taxon>
        <taxon>Bacteroidota</taxon>
        <taxon>Flavobacteriia</taxon>
        <taxon>Flavobacteriales</taxon>
        <taxon>Owenweeksiaceae</taxon>
        <taxon>Croceimicrobium</taxon>
    </lineage>
</organism>
<dbReference type="AlphaFoldDB" id="A0A7H0VEG9"/>
<dbReference type="Gene3D" id="2.40.128.520">
    <property type="match status" value="1"/>
</dbReference>
<evidence type="ECO:0000313" key="3">
    <source>
        <dbReference type="EMBL" id="QNR24117.1"/>
    </source>
</evidence>
<dbReference type="KEGG" id="chyd:H4K34_17365"/>
<dbReference type="Pfam" id="PF09917">
    <property type="entry name" value="DUF2147"/>
    <property type="match status" value="1"/>
</dbReference>